<proteinExistence type="predicted"/>
<protein>
    <recommendedName>
        <fullName evidence="4">Ig-like domain (Group 2)</fullName>
    </recommendedName>
</protein>
<organism evidence="2 3">
    <name type="scientific">Thorsellia anophelis DSM 18579</name>
    <dbReference type="NCBI Taxonomy" id="1123402"/>
    <lineage>
        <taxon>Bacteria</taxon>
        <taxon>Pseudomonadati</taxon>
        <taxon>Pseudomonadota</taxon>
        <taxon>Gammaproteobacteria</taxon>
        <taxon>Enterobacterales</taxon>
        <taxon>Thorselliaceae</taxon>
        <taxon>Thorsellia</taxon>
    </lineage>
</organism>
<dbReference type="OrthoDB" id="6192638at2"/>
<sequence length="754" mass="83173">MNSKQDNLYKLPALLISVILIVIYSINSSATSQIGSSNKVKKIAGYQPFMQSIGAYLSLSKQILYDENYLPVLTKGSELFIPSVFCQATFSGFVDPMQFYNLDNRYFMFADQDKDPCLTDNHESQLTWFALDSGQQEWESIQSWEDLSVTALNNEADLIAAGTSALSLYTHGLRIPEYAIGKYIGFTYSPVTATGYPNVGSPIKVWDIRYFFGQEEYDLAGHSTQVNEGKRLEKIDSNASFGKVVENPVQPRIENLIMKGTFLPDFQLTAEYDFISNSESDSEDVSRFWWGEAGTTEVQAYFQNPSYQTSHQSPVLTLEDVAKVYSVSALPIKKELGFDSVKYSTYYVVGDAVSITSDNPNNQFTQSSNIIELQFSNALNIDNTVSATYTFEKGDPIAEDHSEYTWSYIDAAGISHLLVSDKIVESGKVPDSPKLALEQSGFTLMLEMLPKDQFNRSGQPISISGSIETAQFIADPKSVRFTLNDTHSSAVSVTAQYASGSKDITFLGSWSSNDESIALVDNQGNIILNSNLSTEAVGSVTFSYLGRTVTIDVVVDALPPSISNLKLISILENNELAVFENQGATYDFYNGGKLNSFDSSTYVWRIKNESSIIGNGTVRNSGIIPFPTSSSPIFHSGKVVVLEVTPRDNLNRTGQMQPIEAKLEAVRGIEVEPSPLEIRIQGNGQLRAYAIFEGGRKFISPIGNTAFDGVWTVNDPGITISYSGYVTARNNAATGTITYTYRTFSVDIPFRVIE</sequence>
<evidence type="ECO:0000256" key="1">
    <source>
        <dbReference type="SAM" id="Phobius"/>
    </source>
</evidence>
<evidence type="ECO:0000313" key="3">
    <source>
        <dbReference type="Proteomes" id="UP000242642"/>
    </source>
</evidence>
<keyword evidence="1" id="KW-1133">Transmembrane helix</keyword>
<dbReference type="AlphaFoldDB" id="A0A1I0D2G4"/>
<keyword evidence="1" id="KW-0472">Membrane</keyword>
<name>A0A1I0D2G4_9GAMM</name>
<feature type="transmembrane region" description="Helical" evidence="1">
    <location>
        <begin position="7"/>
        <end position="26"/>
    </location>
</feature>
<evidence type="ECO:0000313" key="2">
    <source>
        <dbReference type="EMBL" id="SET26099.1"/>
    </source>
</evidence>
<gene>
    <name evidence="2" type="ORF">SAMN02583745_01828</name>
</gene>
<reference evidence="3" key="1">
    <citation type="submission" date="2016-10" db="EMBL/GenBank/DDBJ databases">
        <authorList>
            <person name="Varghese N."/>
            <person name="Submissions S."/>
        </authorList>
    </citation>
    <scope>NUCLEOTIDE SEQUENCE [LARGE SCALE GENOMIC DNA]</scope>
    <source>
        <strain evidence="3">DSM 18579</strain>
    </source>
</reference>
<dbReference type="RefSeq" id="WP_093320003.1">
    <property type="nucleotide sequence ID" value="NZ_FOHV01000013.1"/>
</dbReference>
<dbReference type="EMBL" id="FOHV01000013">
    <property type="protein sequence ID" value="SET26099.1"/>
    <property type="molecule type" value="Genomic_DNA"/>
</dbReference>
<evidence type="ECO:0008006" key="4">
    <source>
        <dbReference type="Google" id="ProtNLM"/>
    </source>
</evidence>
<dbReference type="Gene3D" id="2.60.40.1080">
    <property type="match status" value="2"/>
</dbReference>
<keyword evidence="3" id="KW-1185">Reference proteome</keyword>
<dbReference type="Proteomes" id="UP000242642">
    <property type="component" value="Unassembled WGS sequence"/>
</dbReference>
<keyword evidence="1" id="KW-0812">Transmembrane</keyword>
<accession>A0A1I0D2G4</accession>